<dbReference type="AlphaFoldDB" id="A0A7X5UWQ6"/>
<keyword evidence="1" id="KW-1133">Transmembrane helix</keyword>
<evidence type="ECO:0000313" key="3">
    <source>
        <dbReference type="Proteomes" id="UP000564677"/>
    </source>
</evidence>
<dbReference type="Proteomes" id="UP000564677">
    <property type="component" value="Unassembled WGS sequence"/>
</dbReference>
<evidence type="ECO:0000256" key="1">
    <source>
        <dbReference type="SAM" id="Phobius"/>
    </source>
</evidence>
<keyword evidence="3" id="KW-1185">Reference proteome</keyword>
<comment type="caution">
    <text evidence="2">The sequence shown here is derived from an EMBL/GenBank/DDBJ whole genome shotgun (WGS) entry which is preliminary data.</text>
</comment>
<keyword evidence="1" id="KW-0812">Transmembrane</keyword>
<evidence type="ECO:0008006" key="4">
    <source>
        <dbReference type="Google" id="ProtNLM"/>
    </source>
</evidence>
<feature type="transmembrane region" description="Helical" evidence="1">
    <location>
        <begin position="126"/>
        <end position="149"/>
    </location>
</feature>
<organism evidence="2 3">
    <name type="scientific">Sphingomonas leidyi</name>
    <dbReference type="NCBI Taxonomy" id="68569"/>
    <lineage>
        <taxon>Bacteria</taxon>
        <taxon>Pseudomonadati</taxon>
        <taxon>Pseudomonadota</taxon>
        <taxon>Alphaproteobacteria</taxon>
        <taxon>Sphingomonadales</taxon>
        <taxon>Sphingomonadaceae</taxon>
        <taxon>Sphingomonas</taxon>
    </lineage>
</organism>
<keyword evidence="1" id="KW-0472">Membrane</keyword>
<sequence length="152" mass="16948">MSDNPIILRARRATERIDKQAAFVSTEYGTISRWLTASLFALNGGGAAAFLNAREAAKGHILPVILFGAGVIFAMFGAMVVQEMYGRLAELLRHQDAYWSRVAITGRRLRWAEAKFRASRRRRYRCAWLAPMLGWVSGALFLSGLIASARGW</sequence>
<protein>
    <recommendedName>
        <fullName evidence="4">DUF202 domain-containing protein</fullName>
    </recommendedName>
</protein>
<proteinExistence type="predicted"/>
<feature type="transmembrane region" description="Helical" evidence="1">
    <location>
        <begin position="21"/>
        <end position="41"/>
    </location>
</feature>
<dbReference type="EMBL" id="JAASQV010000001">
    <property type="protein sequence ID" value="NIJ63136.1"/>
    <property type="molecule type" value="Genomic_DNA"/>
</dbReference>
<reference evidence="2 3" key="1">
    <citation type="submission" date="2020-03" db="EMBL/GenBank/DDBJ databases">
        <title>Genomic Encyclopedia of Type Strains, Phase IV (KMG-IV): sequencing the most valuable type-strain genomes for metagenomic binning, comparative biology and taxonomic classification.</title>
        <authorList>
            <person name="Goeker M."/>
        </authorList>
    </citation>
    <scope>NUCLEOTIDE SEQUENCE [LARGE SCALE GENOMIC DNA]</scope>
    <source>
        <strain evidence="2 3">DSM 4733</strain>
    </source>
</reference>
<name>A0A7X5UWQ6_9SPHN</name>
<gene>
    <name evidence="2" type="ORF">FHR20_000067</name>
</gene>
<evidence type="ECO:0000313" key="2">
    <source>
        <dbReference type="EMBL" id="NIJ63136.1"/>
    </source>
</evidence>
<accession>A0A7X5UWQ6</accession>
<dbReference type="RefSeq" id="WP_167297727.1">
    <property type="nucleotide sequence ID" value="NZ_JAASQV010000001.1"/>
</dbReference>
<feature type="transmembrane region" description="Helical" evidence="1">
    <location>
        <begin position="61"/>
        <end position="81"/>
    </location>
</feature>